<dbReference type="STRING" id="472181.SAMN05216271_0744"/>
<organism evidence="1 2">
    <name type="scientific">Halopseudomonas sabulinigri</name>
    <dbReference type="NCBI Taxonomy" id="472181"/>
    <lineage>
        <taxon>Bacteria</taxon>
        <taxon>Pseudomonadati</taxon>
        <taxon>Pseudomonadota</taxon>
        <taxon>Gammaproteobacteria</taxon>
        <taxon>Pseudomonadales</taxon>
        <taxon>Pseudomonadaceae</taxon>
        <taxon>Halopseudomonas</taxon>
    </lineage>
</organism>
<proteinExistence type="predicted"/>
<protein>
    <submittedName>
        <fullName evidence="1">Uncharacterized protein</fullName>
    </submittedName>
</protein>
<sequence>MKYYKFWVKESVKINVGQSAEFVSILSGSNTSIEDARLELAKQSRFVEQKINGEGAMSYFSNLKCSVRLIYTDECKVSPYYPSLFGES</sequence>
<accession>A0A1H1N094</accession>
<gene>
    <name evidence="1" type="ORF">SAMN05216271_0744</name>
</gene>
<dbReference type="Proteomes" id="UP000243413">
    <property type="component" value="Chromosome I"/>
</dbReference>
<evidence type="ECO:0000313" key="2">
    <source>
        <dbReference type="Proteomes" id="UP000243413"/>
    </source>
</evidence>
<dbReference type="EMBL" id="LT629763">
    <property type="protein sequence ID" value="SDR92372.1"/>
    <property type="molecule type" value="Genomic_DNA"/>
</dbReference>
<name>A0A1H1N094_9GAMM</name>
<dbReference type="RefSeq" id="WP_092283958.1">
    <property type="nucleotide sequence ID" value="NZ_LT629763.1"/>
</dbReference>
<dbReference type="AlphaFoldDB" id="A0A1H1N094"/>
<reference evidence="2" key="1">
    <citation type="submission" date="2016-10" db="EMBL/GenBank/DDBJ databases">
        <authorList>
            <person name="Varghese N."/>
            <person name="Submissions S."/>
        </authorList>
    </citation>
    <scope>NUCLEOTIDE SEQUENCE [LARGE SCALE GENOMIC DNA]</scope>
    <source>
        <strain evidence="2">JCM 14963</strain>
    </source>
</reference>
<evidence type="ECO:0000313" key="1">
    <source>
        <dbReference type="EMBL" id="SDR92372.1"/>
    </source>
</evidence>